<evidence type="ECO:0000259" key="3">
    <source>
        <dbReference type="Pfam" id="PF07715"/>
    </source>
</evidence>
<evidence type="ECO:0000313" key="4">
    <source>
        <dbReference type="EMBL" id="MBB1262542.1"/>
    </source>
</evidence>
<gene>
    <name evidence="4" type="ORF">H3147_27680</name>
</gene>
<keyword evidence="1" id="KW-0813">Transport</keyword>
<dbReference type="EMBL" id="JABJXA010000449">
    <property type="protein sequence ID" value="MBB1262542.1"/>
    <property type="molecule type" value="Genomic_DNA"/>
</dbReference>
<keyword evidence="1" id="KW-0472">Membrane</keyword>
<organism evidence="4 5">
    <name type="scientific">Streptomyces alkaliterrae</name>
    <dbReference type="NCBI Taxonomy" id="2213162"/>
    <lineage>
        <taxon>Bacteria</taxon>
        <taxon>Bacillati</taxon>
        <taxon>Actinomycetota</taxon>
        <taxon>Actinomycetes</taxon>
        <taxon>Kitasatosporales</taxon>
        <taxon>Streptomycetaceae</taxon>
        <taxon>Streptomyces</taxon>
    </lineage>
</organism>
<dbReference type="Pfam" id="PF07715">
    <property type="entry name" value="Plug"/>
    <property type="match status" value="1"/>
</dbReference>
<evidence type="ECO:0000256" key="1">
    <source>
        <dbReference type="PROSITE-ProRule" id="PRU01360"/>
    </source>
</evidence>
<dbReference type="InterPro" id="IPR037066">
    <property type="entry name" value="Plug_dom_sf"/>
</dbReference>
<keyword evidence="4" id="KW-0675">Receptor</keyword>
<dbReference type="InterPro" id="IPR039426">
    <property type="entry name" value="TonB-dep_rcpt-like"/>
</dbReference>
<dbReference type="Proteomes" id="UP000517765">
    <property type="component" value="Unassembled WGS sequence"/>
</dbReference>
<dbReference type="InterPro" id="IPR012910">
    <property type="entry name" value="Plug_dom"/>
</dbReference>
<sequence length="122" mass="12486">MGMKHSTPTHGQDALSLAIALALAAAVIPAGAAAQQATTTGSQDATTLDSVQVTGYRYAIEKSLEQKRDANAVVEVITAEDVGKFPDKNVADALQRVPGVVITRSGGEGKSVSVRGLAPDLT</sequence>
<feature type="non-terminal residue" evidence="4">
    <location>
        <position position="122"/>
    </location>
</feature>
<feature type="domain" description="TonB-dependent receptor plug" evidence="3">
    <location>
        <begin position="67"/>
        <end position="119"/>
    </location>
</feature>
<feature type="signal peptide" evidence="2">
    <location>
        <begin position="1"/>
        <end position="32"/>
    </location>
</feature>
<proteinExistence type="inferred from homology"/>
<keyword evidence="1" id="KW-1134">Transmembrane beta strand</keyword>
<accession>A0A7W3ZW48</accession>
<evidence type="ECO:0000256" key="2">
    <source>
        <dbReference type="SAM" id="SignalP"/>
    </source>
</evidence>
<dbReference type="Gene3D" id="2.170.130.10">
    <property type="entry name" value="TonB-dependent receptor, plug domain"/>
    <property type="match status" value="1"/>
</dbReference>
<name>A0A7W3ZW48_9ACTN</name>
<keyword evidence="1" id="KW-0998">Cell outer membrane</keyword>
<protein>
    <submittedName>
        <fullName evidence="4">TonB-dependent receptor plug domain-containing protein</fullName>
    </submittedName>
</protein>
<comment type="subcellular location">
    <subcellularLocation>
        <location evidence="1">Cell outer membrane</location>
        <topology evidence="1">Multi-pass membrane protein</topology>
    </subcellularLocation>
</comment>
<dbReference type="SUPFAM" id="SSF56935">
    <property type="entry name" value="Porins"/>
    <property type="match status" value="1"/>
</dbReference>
<comment type="similarity">
    <text evidence="1">Belongs to the TonB-dependent receptor family.</text>
</comment>
<evidence type="ECO:0000313" key="5">
    <source>
        <dbReference type="Proteomes" id="UP000517765"/>
    </source>
</evidence>
<comment type="caution">
    <text evidence="4">The sequence shown here is derived from an EMBL/GenBank/DDBJ whole genome shotgun (WGS) entry which is preliminary data.</text>
</comment>
<dbReference type="PANTHER" id="PTHR40980:SF3">
    <property type="entry name" value="TONB-DEPENDENT RECEPTOR-LIKE BETA-BARREL DOMAIN-CONTAINING PROTEIN"/>
    <property type="match status" value="1"/>
</dbReference>
<dbReference type="PROSITE" id="PS52016">
    <property type="entry name" value="TONB_DEPENDENT_REC_3"/>
    <property type="match status" value="1"/>
</dbReference>
<dbReference type="PANTHER" id="PTHR40980">
    <property type="entry name" value="PLUG DOMAIN-CONTAINING PROTEIN"/>
    <property type="match status" value="1"/>
</dbReference>
<feature type="chain" id="PRO_5030524537" evidence="2">
    <location>
        <begin position="33"/>
        <end position="122"/>
    </location>
</feature>
<keyword evidence="1" id="KW-0812">Transmembrane</keyword>
<keyword evidence="2" id="KW-0732">Signal</keyword>
<dbReference type="AlphaFoldDB" id="A0A7W3ZW48"/>
<reference evidence="5" key="1">
    <citation type="submission" date="2020-05" db="EMBL/GenBank/DDBJ databases">
        <title>Classification of alakaliphilic streptomycetes isolated from an alkaline soil next to Lonar Crater, India and a proposal for the recognition of Streptomyces alkaliterrae sp. nov.</title>
        <authorList>
            <person name="Golinska P."/>
        </authorList>
    </citation>
    <scope>NUCLEOTIDE SEQUENCE [LARGE SCALE GENOMIC DNA]</scope>
    <source>
        <strain evidence="5">OF8</strain>
    </source>
</reference>
<dbReference type="GO" id="GO:0009279">
    <property type="term" value="C:cell outer membrane"/>
    <property type="evidence" value="ECO:0007669"/>
    <property type="project" value="UniProtKB-SubCell"/>
</dbReference>